<dbReference type="PROSITE" id="PS50902">
    <property type="entry name" value="FLAVODOXIN_LIKE"/>
    <property type="match status" value="1"/>
</dbReference>
<dbReference type="PIRSF" id="PIRSF005243">
    <property type="entry name" value="ROO"/>
    <property type="match status" value="1"/>
</dbReference>
<dbReference type="SUPFAM" id="SSF52218">
    <property type="entry name" value="Flavoproteins"/>
    <property type="match status" value="1"/>
</dbReference>
<dbReference type="InterPro" id="IPR029039">
    <property type="entry name" value="Flavoprotein-like_sf"/>
</dbReference>
<dbReference type="InterPro" id="IPR008254">
    <property type="entry name" value="Flavodoxin/NO_synth"/>
</dbReference>
<dbReference type="Pfam" id="PF00258">
    <property type="entry name" value="Flavodoxin_1"/>
    <property type="match status" value="1"/>
</dbReference>
<name>A0A3E3JZ99_9FIRM</name>
<dbReference type="Gene3D" id="3.60.15.10">
    <property type="entry name" value="Ribonuclease Z/Hydroxyacylglutathione hydrolase-like"/>
    <property type="match status" value="1"/>
</dbReference>
<dbReference type="InterPro" id="IPR045761">
    <property type="entry name" value="ODP_dom"/>
</dbReference>
<dbReference type="InterPro" id="IPR016440">
    <property type="entry name" value="Rubredoxin-O_OxRdtase"/>
</dbReference>
<dbReference type="PANTHER" id="PTHR43717:SF1">
    <property type="entry name" value="ANAEROBIC NITRIC OXIDE REDUCTASE FLAVORUBREDOXIN"/>
    <property type="match status" value="1"/>
</dbReference>
<keyword evidence="4" id="KW-1185">Reference proteome</keyword>
<dbReference type="OrthoDB" id="9807946at2"/>
<comment type="similarity">
    <text evidence="1">In the N-terminal section; belongs to the zinc metallo-hydrolase group 3 family.</text>
</comment>
<dbReference type="InterPro" id="IPR001279">
    <property type="entry name" value="Metallo-B-lactamas"/>
</dbReference>
<proteinExistence type="inferred from homology"/>
<dbReference type="GO" id="GO:0009055">
    <property type="term" value="F:electron transfer activity"/>
    <property type="evidence" value="ECO:0007669"/>
    <property type="project" value="InterPro"/>
</dbReference>
<sequence length="397" mass="44457">MQCTRKVTDGIYWVGANDRRLAKFENMFPIPRGVSYNSYVILDGKTALMDTADSSVAERFMENVAAVLDGRALDYLVVQHMEPDHCANIAAIIEKYPDVTVVGNAKTMQMIGQFYSGTKAKHTLLVKEGDKLPLGEHELTFVTAPMVHWPEVMVSYESKEKILFSADAFGTFGALNGALFDDEIFFDAIWMEDARRYYTNIVGKYGPQVQALLKKAAGIEIDMICPLHGPVWRSDLDLLLEKYDQWSRYEAEEDGVLLVYGSMYGNTENAVEVLAAEMVEQGMKNIKVYDASVTDCSYLIAEAFRYSRILVAAPTYNAGLFAPVEHFLNDMKALNLQNKKIALVENGSWAPMAGKHMKAIVETMKNMEIVEPVLTLKSAIQPAQTEDVKKLVEELLK</sequence>
<evidence type="ECO:0000313" key="4">
    <source>
        <dbReference type="Proteomes" id="UP000261080"/>
    </source>
</evidence>
<comment type="caution">
    <text evidence="3">The sequence shown here is derived from an EMBL/GenBank/DDBJ whole genome shotgun (WGS) entry which is preliminary data.</text>
</comment>
<dbReference type="SMART" id="SM00849">
    <property type="entry name" value="Lactamase_B"/>
    <property type="match status" value="1"/>
</dbReference>
<dbReference type="EMBL" id="QVLX01000010">
    <property type="protein sequence ID" value="RGE84989.1"/>
    <property type="molecule type" value="Genomic_DNA"/>
</dbReference>
<protein>
    <submittedName>
        <fullName evidence="3">FprA family A-type flavoprotein</fullName>
    </submittedName>
</protein>
<evidence type="ECO:0000259" key="2">
    <source>
        <dbReference type="PROSITE" id="PS50902"/>
    </source>
</evidence>
<organism evidence="3 4">
    <name type="scientific">Sellimonas intestinalis</name>
    <dbReference type="NCBI Taxonomy" id="1653434"/>
    <lineage>
        <taxon>Bacteria</taxon>
        <taxon>Bacillati</taxon>
        <taxon>Bacillota</taxon>
        <taxon>Clostridia</taxon>
        <taxon>Lachnospirales</taxon>
        <taxon>Lachnospiraceae</taxon>
        <taxon>Sellimonas</taxon>
    </lineage>
</organism>
<gene>
    <name evidence="3" type="ORF">DW016_13930</name>
</gene>
<dbReference type="CDD" id="cd07709">
    <property type="entry name" value="flavodiiron_proteins_MBL-fold"/>
    <property type="match status" value="1"/>
</dbReference>
<dbReference type="InterPro" id="IPR036866">
    <property type="entry name" value="RibonucZ/Hydroxyglut_hydro"/>
</dbReference>
<dbReference type="SUPFAM" id="SSF56281">
    <property type="entry name" value="Metallo-hydrolase/oxidoreductase"/>
    <property type="match status" value="1"/>
</dbReference>
<dbReference type="Pfam" id="PF19583">
    <property type="entry name" value="ODP"/>
    <property type="match status" value="1"/>
</dbReference>
<dbReference type="RefSeq" id="WP_024731927.1">
    <property type="nucleotide sequence ID" value="NZ_BAABYU010000001.1"/>
</dbReference>
<dbReference type="Proteomes" id="UP000261080">
    <property type="component" value="Unassembled WGS sequence"/>
</dbReference>
<reference evidence="3 4" key="1">
    <citation type="submission" date="2018-08" db="EMBL/GenBank/DDBJ databases">
        <title>A genome reference for cultivated species of the human gut microbiota.</title>
        <authorList>
            <person name="Zou Y."/>
            <person name="Xue W."/>
            <person name="Luo G."/>
        </authorList>
    </citation>
    <scope>NUCLEOTIDE SEQUENCE [LARGE SCALE GENOMIC DNA]</scope>
    <source>
        <strain evidence="3 4">AF37-2AT</strain>
    </source>
</reference>
<evidence type="ECO:0000256" key="1">
    <source>
        <dbReference type="ARBA" id="ARBA00007121"/>
    </source>
</evidence>
<dbReference type="PANTHER" id="PTHR43717">
    <property type="entry name" value="ANAEROBIC NITRIC OXIDE REDUCTASE FLAVORUBREDOXIN"/>
    <property type="match status" value="1"/>
</dbReference>
<dbReference type="AlphaFoldDB" id="A0A3E3JZ99"/>
<dbReference type="GO" id="GO:0046872">
    <property type="term" value="F:metal ion binding"/>
    <property type="evidence" value="ECO:0007669"/>
    <property type="project" value="InterPro"/>
</dbReference>
<accession>A0A3E3JZ99</accession>
<dbReference type="GO" id="GO:0016651">
    <property type="term" value="F:oxidoreductase activity, acting on NAD(P)H"/>
    <property type="evidence" value="ECO:0007669"/>
    <property type="project" value="UniProtKB-ARBA"/>
</dbReference>
<evidence type="ECO:0000313" key="3">
    <source>
        <dbReference type="EMBL" id="RGE84989.1"/>
    </source>
</evidence>
<dbReference type="GO" id="GO:0010181">
    <property type="term" value="F:FMN binding"/>
    <property type="evidence" value="ECO:0007669"/>
    <property type="project" value="InterPro"/>
</dbReference>
<dbReference type="Gene3D" id="3.40.50.360">
    <property type="match status" value="1"/>
</dbReference>
<feature type="domain" description="Flavodoxin-like" evidence="2">
    <location>
        <begin position="256"/>
        <end position="396"/>
    </location>
</feature>